<feature type="transmembrane region" description="Helical" evidence="1">
    <location>
        <begin position="39"/>
        <end position="59"/>
    </location>
</feature>
<gene>
    <name evidence="2" type="ORF">SGLAD_v1c05250</name>
</gene>
<feature type="transmembrane region" description="Helical" evidence="1">
    <location>
        <begin position="105"/>
        <end position="134"/>
    </location>
</feature>
<dbReference type="KEGG" id="sgq:SGLAD_v1c05250"/>
<accession>A0A4P7AH14</accession>
<evidence type="ECO:0000313" key="2">
    <source>
        <dbReference type="EMBL" id="QBQ07724.1"/>
    </source>
</evidence>
<dbReference type="AlphaFoldDB" id="A0A4P7AH14"/>
<keyword evidence="1" id="KW-0472">Membrane</keyword>
<keyword evidence="1" id="KW-0812">Transmembrane</keyword>
<keyword evidence="3" id="KW-1185">Reference proteome</keyword>
<dbReference type="Proteomes" id="UP000294309">
    <property type="component" value="Chromosome"/>
</dbReference>
<keyword evidence="1" id="KW-1133">Transmembrane helix</keyword>
<name>A0A4P7AH14_9MOLU</name>
<proteinExistence type="predicted"/>
<sequence length="137" mass="15761">MLSKIKIGVLLICYSVCLIVGVTLTLLKYFNHMEIYKLFTWFHLIFILILIAGAFYILIEQSIKNTTRTLTYGIVYCIVEAIISIIILFTWLVSVYFFIIDFNTIWIDVATILITILLGIVGIVYLIMLIPLLICDD</sequence>
<reference evidence="2 3" key="1">
    <citation type="submission" date="2019-03" db="EMBL/GenBank/DDBJ databases">
        <title>Complete genome sequence of Spiroplasma gladiatoris TG-1 (DSM 22552).</title>
        <authorList>
            <person name="Lin Y.-C."/>
            <person name="Chou L."/>
            <person name="Kuo C.-H."/>
        </authorList>
    </citation>
    <scope>NUCLEOTIDE SEQUENCE [LARGE SCALE GENOMIC DNA]</scope>
    <source>
        <strain evidence="2 3">TG-1</strain>
    </source>
</reference>
<evidence type="ECO:0008006" key="4">
    <source>
        <dbReference type="Google" id="ProtNLM"/>
    </source>
</evidence>
<dbReference type="RefSeq" id="WP_134297513.1">
    <property type="nucleotide sequence ID" value="NZ_CP038013.1"/>
</dbReference>
<feature type="transmembrane region" description="Helical" evidence="1">
    <location>
        <begin position="7"/>
        <end position="27"/>
    </location>
</feature>
<evidence type="ECO:0000256" key="1">
    <source>
        <dbReference type="SAM" id="Phobius"/>
    </source>
</evidence>
<organism evidence="2 3">
    <name type="scientific">Spiroplasma gladiatoris</name>
    <dbReference type="NCBI Taxonomy" id="2143"/>
    <lineage>
        <taxon>Bacteria</taxon>
        <taxon>Bacillati</taxon>
        <taxon>Mycoplasmatota</taxon>
        <taxon>Mollicutes</taxon>
        <taxon>Entomoplasmatales</taxon>
        <taxon>Spiroplasmataceae</taxon>
        <taxon>Spiroplasma</taxon>
    </lineage>
</organism>
<dbReference type="EMBL" id="CP038013">
    <property type="protein sequence ID" value="QBQ07724.1"/>
    <property type="molecule type" value="Genomic_DNA"/>
</dbReference>
<evidence type="ECO:0000313" key="3">
    <source>
        <dbReference type="Proteomes" id="UP000294309"/>
    </source>
</evidence>
<protein>
    <recommendedName>
        <fullName evidence="4">Transmembrane protein</fullName>
    </recommendedName>
</protein>
<feature type="transmembrane region" description="Helical" evidence="1">
    <location>
        <begin position="71"/>
        <end position="99"/>
    </location>
</feature>